<feature type="transmembrane region" description="Helical" evidence="1">
    <location>
        <begin position="68"/>
        <end position="91"/>
    </location>
</feature>
<feature type="transmembrane region" description="Helical" evidence="1">
    <location>
        <begin position="36"/>
        <end position="56"/>
    </location>
</feature>
<accession>A0A6C0LUK7</accession>
<name>A0A6C0LUK7_9ZZZZ</name>
<reference evidence="2" key="1">
    <citation type="journal article" date="2020" name="Nature">
        <title>Giant virus diversity and host interactions through global metagenomics.</title>
        <authorList>
            <person name="Schulz F."/>
            <person name="Roux S."/>
            <person name="Paez-Espino D."/>
            <person name="Jungbluth S."/>
            <person name="Walsh D.A."/>
            <person name="Denef V.J."/>
            <person name="McMahon K.D."/>
            <person name="Konstantinidis K.T."/>
            <person name="Eloe-Fadrosh E.A."/>
            <person name="Kyrpides N.C."/>
            <person name="Woyke T."/>
        </authorList>
    </citation>
    <scope>NUCLEOTIDE SEQUENCE</scope>
    <source>
        <strain evidence="2">GVMAG-S-1016713-123</strain>
    </source>
</reference>
<dbReference type="EMBL" id="MN740568">
    <property type="protein sequence ID" value="QHU34297.1"/>
    <property type="molecule type" value="Genomic_DNA"/>
</dbReference>
<evidence type="ECO:0000256" key="1">
    <source>
        <dbReference type="SAM" id="Phobius"/>
    </source>
</evidence>
<keyword evidence="1" id="KW-0812">Transmembrane</keyword>
<proteinExistence type="predicted"/>
<keyword evidence="1" id="KW-1133">Transmembrane helix</keyword>
<sequence length="106" mass="12649">MKSLERVFYIILYSTYFIYITGFIGLASFAPEYLETLQATFNLYISCILIWRFHPWRHHKFTPFDQKIIFSAALFILSSTSLTKLTSLFTFHEKIPEDQFELFSQQ</sequence>
<feature type="transmembrane region" description="Helical" evidence="1">
    <location>
        <begin position="7"/>
        <end position="30"/>
    </location>
</feature>
<keyword evidence="1" id="KW-0472">Membrane</keyword>
<dbReference type="AlphaFoldDB" id="A0A6C0LUK7"/>
<evidence type="ECO:0000313" key="2">
    <source>
        <dbReference type="EMBL" id="QHU34297.1"/>
    </source>
</evidence>
<protein>
    <submittedName>
        <fullName evidence="2">Uncharacterized protein</fullName>
    </submittedName>
</protein>
<organism evidence="2">
    <name type="scientific">viral metagenome</name>
    <dbReference type="NCBI Taxonomy" id="1070528"/>
    <lineage>
        <taxon>unclassified sequences</taxon>
        <taxon>metagenomes</taxon>
        <taxon>organismal metagenomes</taxon>
    </lineage>
</organism>